<dbReference type="InParanoid" id="A0A2R5GQB0"/>
<dbReference type="Gene3D" id="3.80.10.10">
    <property type="entry name" value="Ribonuclease Inhibitor"/>
    <property type="match status" value="1"/>
</dbReference>
<dbReference type="PANTHER" id="PTHR48051">
    <property type="match status" value="1"/>
</dbReference>
<feature type="chain" id="PRO_5015362116" evidence="4">
    <location>
        <begin position="24"/>
        <end position="240"/>
    </location>
</feature>
<reference evidence="5 6" key="1">
    <citation type="submission" date="2017-12" db="EMBL/GenBank/DDBJ databases">
        <title>Sequencing, de novo assembly and annotation of complete genome of a new Thraustochytrid species, strain FCC1311.</title>
        <authorList>
            <person name="Sedici K."/>
            <person name="Godart F."/>
            <person name="Aiese Cigliano R."/>
            <person name="Sanseverino W."/>
            <person name="Barakat M."/>
            <person name="Ortet P."/>
            <person name="Marechal E."/>
            <person name="Cagnac O."/>
            <person name="Amato A."/>
        </authorList>
    </citation>
    <scope>NUCLEOTIDE SEQUENCE [LARGE SCALE GENOMIC DNA]</scope>
</reference>
<evidence type="ECO:0000313" key="6">
    <source>
        <dbReference type="Proteomes" id="UP000241890"/>
    </source>
</evidence>
<proteinExistence type="predicted"/>
<dbReference type="EMBL" id="BEYU01000084">
    <property type="protein sequence ID" value="GBG30813.1"/>
    <property type="molecule type" value="Genomic_DNA"/>
</dbReference>
<dbReference type="AlphaFoldDB" id="A0A2R5GQB0"/>
<protein>
    <submittedName>
        <fullName evidence="5">Leucine-rich repeat-containing protein 1</fullName>
    </submittedName>
</protein>
<feature type="transmembrane region" description="Helical" evidence="3">
    <location>
        <begin position="194"/>
        <end position="218"/>
    </location>
</feature>
<evidence type="ECO:0000256" key="1">
    <source>
        <dbReference type="ARBA" id="ARBA00022614"/>
    </source>
</evidence>
<keyword evidence="3" id="KW-0812">Transmembrane</keyword>
<dbReference type="Proteomes" id="UP000241890">
    <property type="component" value="Unassembled WGS sequence"/>
</dbReference>
<evidence type="ECO:0000256" key="2">
    <source>
        <dbReference type="ARBA" id="ARBA00022737"/>
    </source>
</evidence>
<keyword evidence="2" id="KW-0677">Repeat</keyword>
<feature type="signal peptide" evidence="4">
    <location>
        <begin position="1"/>
        <end position="23"/>
    </location>
</feature>
<keyword evidence="3" id="KW-0472">Membrane</keyword>
<sequence>MGVLYKLLAVAAPLALTLEVTDAACTTVSSSLTCTDITSYPDIADPSAIETLYVVGASITSSSGFEDLPTSISLLTNLKSLYVIISETALEAIPDEVSALTSLTQLNVPSNAISYLPESLGTLSALQILTAMQALASISAQNNEIETIPSVISDLEALTYLNLANNPLCGDISATENVSTLVLPDEVGECDDGLSMAVIIAIPLAFVALAVCCLGCLWHHKYRGAGKNRTGNSAGQHQLW</sequence>
<keyword evidence="3" id="KW-1133">Transmembrane helix</keyword>
<dbReference type="InterPro" id="IPR032675">
    <property type="entry name" value="LRR_dom_sf"/>
</dbReference>
<comment type="caution">
    <text evidence="5">The sequence shown here is derived from an EMBL/GenBank/DDBJ whole genome shotgun (WGS) entry which is preliminary data.</text>
</comment>
<dbReference type="PANTHER" id="PTHR48051:SF1">
    <property type="entry name" value="RAS SUPPRESSOR PROTEIN 1"/>
    <property type="match status" value="1"/>
</dbReference>
<accession>A0A2R5GQB0</accession>
<dbReference type="InterPro" id="IPR001611">
    <property type="entry name" value="Leu-rich_rpt"/>
</dbReference>
<evidence type="ECO:0000256" key="4">
    <source>
        <dbReference type="SAM" id="SignalP"/>
    </source>
</evidence>
<dbReference type="GO" id="GO:0005737">
    <property type="term" value="C:cytoplasm"/>
    <property type="evidence" value="ECO:0007669"/>
    <property type="project" value="TreeGrafter"/>
</dbReference>
<keyword evidence="4" id="KW-0732">Signal</keyword>
<evidence type="ECO:0000313" key="5">
    <source>
        <dbReference type="EMBL" id="GBG30813.1"/>
    </source>
</evidence>
<name>A0A2R5GQB0_9STRA</name>
<dbReference type="SUPFAM" id="SSF52058">
    <property type="entry name" value="L domain-like"/>
    <property type="match status" value="1"/>
</dbReference>
<keyword evidence="6" id="KW-1185">Reference proteome</keyword>
<gene>
    <name evidence="5" type="ORF">FCC1311_070332</name>
</gene>
<dbReference type="InterPro" id="IPR050216">
    <property type="entry name" value="LRR_domain-containing"/>
</dbReference>
<organism evidence="5 6">
    <name type="scientific">Hondaea fermentalgiana</name>
    <dbReference type="NCBI Taxonomy" id="2315210"/>
    <lineage>
        <taxon>Eukaryota</taxon>
        <taxon>Sar</taxon>
        <taxon>Stramenopiles</taxon>
        <taxon>Bigyra</taxon>
        <taxon>Labyrinthulomycetes</taxon>
        <taxon>Thraustochytrida</taxon>
        <taxon>Thraustochytriidae</taxon>
        <taxon>Hondaea</taxon>
    </lineage>
</organism>
<dbReference type="OrthoDB" id="1728874at2759"/>
<evidence type="ECO:0000256" key="3">
    <source>
        <dbReference type="SAM" id="Phobius"/>
    </source>
</evidence>
<keyword evidence="1" id="KW-0433">Leucine-rich repeat</keyword>
<dbReference type="Pfam" id="PF00560">
    <property type="entry name" value="LRR_1"/>
    <property type="match status" value="1"/>
</dbReference>